<dbReference type="InterPro" id="IPR032710">
    <property type="entry name" value="NTF2-like_dom_sf"/>
</dbReference>
<evidence type="ECO:0000313" key="4">
    <source>
        <dbReference type="EMBL" id="CAB5032627.1"/>
    </source>
</evidence>
<dbReference type="EMBL" id="CAFABE010000047">
    <property type="protein sequence ID" value="CAB4829889.1"/>
    <property type="molecule type" value="Genomic_DNA"/>
</dbReference>
<organism evidence="3">
    <name type="scientific">freshwater metagenome</name>
    <dbReference type="NCBI Taxonomy" id="449393"/>
    <lineage>
        <taxon>unclassified sequences</taxon>
        <taxon>metagenomes</taxon>
        <taxon>ecological metagenomes</taxon>
    </lineage>
</organism>
<reference evidence="3" key="1">
    <citation type="submission" date="2020-05" db="EMBL/GenBank/DDBJ databases">
        <authorList>
            <person name="Chiriac C."/>
            <person name="Salcher M."/>
            <person name="Ghai R."/>
            <person name="Kavagutti S V."/>
        </authorList>
    </citation>
    <scope>NUCLEOTIDE SEQUENCE</scope>
</reference>
<dbReference type="Pfam" id="PF12680">
    <property type="entry name" value="SnoaL_2"/>
    <property type="match status" value="1"/>
</dbReference>
<dbReference type="AlphaFoldDB" id="A0A6J7EHH9"/>
<accession>A0A6J7EHH9</accession>
<protein>
    <submittedName>
        <fullName evidence="3">Unannotated protein</fullName>
    </submittedName>
</protein>
<sequence>MGKYSREELTEAHDHFLEVAGQCALSKQWRPWADLFTDDAEYFEHCFGRFTGPDEIYEWIQPLMNQWPNSEMTSFPHDWCVMDEERGWWICQIENRFRDPGDGKTYEAHNLTVLHYAGNGKFSYEEDAYNPANFAPMVKEWMEAVAKFEGER</sequence>
<dbReference type="EMBL" id="CAFBLT010000003">
    <property type="protein sequence ID" value="CAB4882882.1"/>
    <property type="molecule type" value="Genomic_DNA"/>
</dbReference>
<dbReference type="SUPFAM" id="SSF54427">
    <property type="entry name" value="NTF2-like"/>
    <property type="match status" value="1"/>
</dbReference>
<name>A0A6J7EHH9_9ZZZZ</name>
<evidence type="ECO:0000313" key="3">
    <source>
        <dbReference type="EMBL" id="CAB4882882.1"/>
    </source>
</evidence>
<gene>
    <name evidence="2" type="ORF">UFOPK3164_01058</name>
    <name evidence="3" type="ORF">UFOPK3427_01691</name>
    <name evidence="4" type="ORF">UFOPK4112_01850</name>
</gene>
<feature type="domain" description="SnoaL-like" evidence="1">
    <location>
        <begin position="27"/>
        <end position="121"/>
    </location>
</feature>
<dbReference type="Gene3D" id="3.10.450.50">
    <property type="match status" value="1"/>
</dbReference>
<proteinExistence type="predicted"/>
<evidence type="ECO:0000259" key="1">
    <source>
        <dbReference type="Pfam" id="PF12680"/>
    </source>
</evidence>
<dbReference type="EMBL" id="CAFBPM010000035">
    <property type="protein sequence ID" value="CAB5032627.1"/>
    <property type="molecule type" value="Genomic_DNA"/>
</dbReference>
<evidence type="ECO:0000313" key="2">
    <source>
        <dbReference type="EMBL" id="CAB4829889.1"/>
    </source>
</evidence>
<dbReference type="InterPro" id="IPR037401">
    <property type="entry name" value="SnoaL-like"/>
</dbReference>